<organism evidence="5 6">
    <name type="scientific">Lithocarpus litseifolius</name>
    <dbReference type="NCBI Taxonomy" id="425828"/>
    <lineage>
        <taxon>Eukaryota</taxon>
        <taxon>Viridiplantae</taxon>
        <taxon>Streptophyta</taxon>
        <taxon>Embryophyta</taxon>
        <taxon>Tracheophyta</taxon>
        <taxon>Spermatophyta</taxon>
        <taxon>Magnoliopsida</taxon>
        <taxon>eudicotyledons</taxon>
        <taxon>Gunneridae</taxon>
        <taxon>Pentapetalae</taxon>
        <taxon>rosids</taxon>
        <taxon>fabids</taxon>
        <taxon>Fagales</taxon>
        <taxon>Fagaceae</taxon>
        <taxon>Lithocarpus</taxon>
    </lineage>
</organism>
<dbReference type="PANTHER" id="PTHR12902:SF1">
    <property type="entry name" value="WISKOTT-ALDRICH SYNDROME PROTEIN FAMILY MEMBER"/>
    <property type="match status" value="1"/>
</dbReference>
<dbReference type="InterPro" id="IPR028288">
    <property type="entry name" value="SCAR/WAVE_fam"/>
</dbReference>
<dbReference type="GO" id="GO:0034237">
    <property type="term" value="F:protein kinase A regulatory subunit binding"/>
    <property type="evidence" value="ECO:0007669"/>
    <property type="project" value="TreeGrafter"/>
</dbReference>
<sequence>MPLTRYQVRSEFSLADPELYRAADRDDPEALLEGVAMAGLVGVLRQLGDLAEFAAEIFHDLHEEVMATAARGHGLMARVQQLEAEVPSIEKEFLSQTSHSLFFSNTVLSLVEWVIKVHCEINTNSIAGVDWHPNLRTEQNLITRGDLPRFVMDSYEECRGPPRLFLLDKFDVAGAGACLKRYTDPSFFKVEAASSGKATEVQREKKNRKVKKKGSRWRNGETPEVQPTSHAKLHQLFLEERIESTFSDPARLVKLKKRQLNGYPFDPKTGRSYMEKFLETHTAEHEVVHEKSITSPLKLTMDNNSESGLEILEISTVSPVKKSSQGKESACSSPNAQEEVSEPYMEKFNRDVIGGKFVQVSEPGNDGDTNDISSSLDKVAVEKELAVDGDLRTEVSVDGYNSDDLASEIDNYMDALNTIESEIETENEYRPENDQGFFTVKKDGRDSDENEENMALQAQFSDSQSFGNSSVSDYGNGSFKNNRSSFSDSDTLSSLAEHTASGGDGVAKVFPSSETCAAESVHIPSSQLMDELEGTRSHDFSVPNGTRIEEDKIPDVGEASCSSCLTDSIPVLLPSDHGVRLSLDTLVGPEVEEPISDSIKIGSKLSDNENGTNLVDSRAVVSDVPSQDIHDICLVSSVESHLDVEEPNIVSDALLHSSDVSKPTLEIERSNFSLNEALQAESADEEYSENLANEKIASPHLSSPKENQLHYSASPQEVCSDLIPPTCSSDLIELDDIVSKADDAPMVSGINSAPMVETQKTHNFEEQEFLDLMDDVPELKLASAEFVVPYSDKISDIDGISREDSEIGTPTCSVEVVEDDAVPLELPSDDPNYLCHKDDVNLDAVVNKPVITNESVSAAAVTGADGDLDNVIKPVITDESVSAAAVTSADIDLDNVIKPVITDESASAAAVTSADGDLDDVTKLVITDESVSAAAVTSADGDLNDVIKPVITDESASAAAVTSADGDLDDVTKLVITDESVSAAAVTSADGDLDDVILTSPDLACSPPGNHINLEESLSGFSDSNQKGLEFNEAASPECLTETMTQKEVNQLKVAPVDTTLKLLSSDHCNIRMFDDVRESSLGKETQNSSSDNDVTRAPTYLVLSNEQSESRSPHQSYLFENNEDEVSSPTCYLPEPAVPLEKPLQFKADQAEVESLQEDEATSNSLKLQSEKLPSSSHVDQERCEQTQSSNHLQERCFDAPESCAEHLPCQLSASEFLPQSAGLEPDGTKQAMDSLQCALPSFGLLPVAAQVNLEEMPPLPPLPPMQWRMGKAQNASLASDRDLVEASQHVFPPLQPFNYEKAQFGFPASETGNLQLHNPFLPITAVEDENSQQVSEQVESNLAQPIPFSFQLPTMDSEADSQHNCLSLEGTQTLNPFLTSPAIPNERPEYGFLALEGEKALSSSNPFSPIPTIEYATPKHESEFSQEKQIKPLNQLEPEIGSEDKTLQPSLQNYSEGVQQNPFETSILPPTIGAEQPQQALLTSDGEITQVPGTEEGKPNRNPAIKIPRPRSPLIDAVAAHDKSKLRKVAERVRPQIGPKVDERDSLLEQIRAKSFNLKPAVPTRPSIHGPKTNLKVAAILEKAKTIRQAFAGSDEDDSDGWSDC</sequence>
<keyword evidence="6" id="KW-1185">Reference proteome</keyword>
<comment type="function">
    <text evidence="2">Involved in regulation of actin and microtubule organization. Part of a WAVE complex that activates the Arp2/3 complex.</text>
</comment>
<feature type="region of interest" description="Disordered" evidence="3">
    <location>
        <begin position="1151"/>
        <end position="1188"/>
    </location>
</feature>
<dbReference type="PANTHER" id="PTHR12902">
    <property type="entry name" value="WASP-1"/>
    <property type="match status" value="1"/>
</dbReference>
<accession>A0AAW2BN10</accession>
<feature type="compositionally biased region" description="Acidic residues" evidence="3">
    <location>
        <begin position="1152"/>
        <end position="1162"/>
    </location>
</feature>
<feature type="domain" description="WH2" evidence="4">
    <location>
        <begin position="1545"/>
        <end position="1563"/>
    </location>
</feature>
<feature type="compositionally biased region" description="Basic residues" evidence="3">
    <location>
        <begin position="205"/>
        <end position="216"/>
    </location>
</feature>
<keyword evidence="2" id="KW-0963">Cytoplasm</keyword>
<keyword evidence="2" id="KW-0009">Actin-binding</keyword>
<dbReference type="Proteomes" id="UP001459277">
    <property type="component" value="Unassembled WGS sequence"/>
</dbReference>
<comment type="caution">
    <text evidence="5">The sequence shown here is derived from an EMBL/GenBank/DDBJ whole genome shotgun (WGS) entry which is preliminary data.</text>
</comment>
<feature type="compositionally biased region" description="Polar residues" evidence="3">
    <location>
        <begin position="1163"/>
        <end position="1179"/>
    </location>
</feature>
<evidence type="ECO:0000313" key="6">
    <source>
        <dbReference type="Proteomes" id="UP001459277"/>
    </source>
</evidence>
<reference evidence="5 6" key="1">
    <citation type="submission" date="2024-01" db="EMBL/GenBank/DDBJ databases">
        <title>A telomere-to-telomere, gap-free genome of sweet tea (Lithocarpus litseifolius).</title>
        <authorList>
            <person name="Zhou J."/>
        </authorList>
    </citation>
    <scope>NUCLEOTIDE SEQUENCE [LARGE SCALE GENOMIC DNA]</scope>
    <source>
        <strain evidence="5">Zhou-2022a</strain>
        <tissue evidence="5">Leaf</tissue>
    </source>
</reference>
<dbReference type="GO" id="GO:0030036">
    <property type="term" value="P:actin cytoskeleton organization"/>
    <property type="evidence" value="ECO:0007669"/>
    <property type="project" value="UniProtKB-UniRule"/>
</dbReference>
<dbReference type="GO" id="GO:0003779">
    <property type="term" value="F:actin binding"/>
    <property type="evidence" value="ECO:0007669"/>
    <property type="project" value="UniProtKB-UniRule"/>
</dbReference>
<evidence type="ECO:0000256" key="1">
    <source>
        <dbReference type="ARBA" id="ARBA00006993"/>
    </source>
</evidence>
<feature type="compositionally biased region" description="Polar residues" evidence="3">
    <location>
        <begin position="322"/>
        <end position="338"/>
    </location>
</feature>
<comment type="subcellular location">
    <subcellularLocation>
        <location evidence="2">Cytoplasm</location>
        <location evidence="2">Cytoskeleton</location>
    </subcellularLocation>
</comment>
<name>A0AAW2BN10_9ROSI</name>
<feature type="region of interest" description="Disordered" evidence="3">
    <location>
        <begin position="1492"/>
        <end position="1514"/>
    </location>
</feature>
<dbReference type="Gene3D" id="6.10.280.150">
    <property type="match status" value="2"/>
</dbReference>
<dbReference type="PROSITE" id="PS51082">
    <property type="entry name" value="WH2"/>
    <property type="match status" value="1"/>
</dbReference>
<keyword evidence="2" id="KW-0206">Cytoskeleton</keyword>
<dbReference type="GO" id="GO:0071933">
    <property type="term" value="F:Arp2/3 complex binding"/>
    <property type="evidence" value="ECO:0007669"/>
    <property type="project" value="TreeGrafter"/>
</dbReference>
<feature type="region of interest" description="Disordered" evidence="3">
    <location>
        <begin position="199"/>
        <end position="229"/>
    </location>
</feature>
<comment type="similarity">
    <text evidence="1 2">Belongs to the SCAR/WAVE family.</text>
</comment>
<feature type="region of interest" description="Disordered" evidence="3">
    <location>
        <begin position="426"/>
        <end position="451"/>
    </location>
</feature>
<dbReference type="GO" id="GO:0005856">
    <property type="term" value="C:cytoskeleton"/>
    <property type="evidence" value="ECO:0007669"/>
    <property type="project" value="UniProtKB-SubCell"/>
</dbReference>
<dbReference type="EMBL" id="JAZDWU010000011">
    <property type="protein sequence ID" value="KAK9986230.1"/>
    <property type="molecule type" value="Genomic_DNA"/>
</dbReference>
<dbReference type="GO" id="GO:2000601">
    <property type="term" value="P:positive regulation of Arp2/3 complex-mediated actin nucleation"/>
    <property type="evidence" value="ECO:0007669"/>
    <property type="project" value="TreeGrafter"/>
</dbReference>
<dbReference type="InterPro" id="IPR003124">
    <property type="entry name" value="WH2_dom"/>
</dbReference>
<evidence type="ECO:0000259" key="4">
    <source>
        <dbReference type="PROSITE" id="PS51082"/>
    </source>
</evidence>
<feature type="region of interest" description="Disordered" evidence="3">
    <location>
        <begin position="322"/>
        <end position="341"/>
    </location>
</feature>
<dbReference type="Gene3D" id="1.20.5.340">
    <property type="match status" value="1"/>
</dbReference>
<protein>
    <recommendedName>
        <fullName evidence="2">Protein SCAR</fullName>
    </recommendedName>
    <alternativeName>
        <fullName evidence="2">Protein WAVE</fullName>
    </alternativeName>
</protein>
<evidence type="ECO:0000256" key="2">
    <source>
        <dbReference type="RuleBase" id="RU367034"/>
    </source>
</evidence>
<proteinExistence type="inferred from homology"/>
<evidence type="ECO:0000256" key="3">
    <source>
        <dbReference type="SAM" id="MobiDB-lite"/>
    </source>
</evidence>
<evidence type="ECO:0000313" key="5">
    <source>
        <dbReference type="EMBL" id="KAK9986230.1"/>
    </source>
</evidence>
<gene>
    <name evidence="5" type="ORF">SO802_031181</name>
</gene>